<evidence type="ECO:0000256" key="3">
    <source>
        <dbReference type="ARBA" id="ARBA00022795"/>
    </source>
</evidence>
<evidence type="ECO:0000256" key="2">
    <source>
        <dbReference type="ARBA" id="ARBA00016013"/>
    </source>
</evidence>
<evidence type="ECO:0000256" key="4">
    <source>
        <dbReference type="ARBA" id="ARBA00024746"/>
    </source>
</evidence>
<evidence type="ECO:0000256" key="1">
    <source>
        <dbReference type="ARBA" id="ARBA00010577"/>
    </source>
</evidence>
<dbReference type="Pfam" id="PF13861">
    <property type="entry name" value="FLgD_tudor"/>
    <property type="match status" value="1"/>
</dbReference>
<reference evidence="9 10" key="1">
    <citation type="submission" date="2020-08" db="EMBL/GenBank/DDBJ databases">
        <title>Genomic Encyclopedia of Type Strains, Phase III (KMG-III): the genomes of soil and plant-associated and newly described type strains.</title>
        <authorList>
            <person name="Whitman W."/>
        </authorList>
    </citation>
    <scope>NUCLEOTIDE SEQUENCE [LARGE SCALE GENOMIC DNA]</scope>
    <source>
        <strain evidence="9 10">CECT 8897</strain>
    </source>
</reference>
<dbReference type="AlphaFoldDB" id="A0A7W5B727"/>
<feature type="compositionally biased region" description="Polar residues" evidence="6">
    <location>
        <begin position="1"/>
        <end position="19"/>
    </location>
</feature>
<keyword evidence="9" id="KW-0282">Flagellum</keyword>
<evidence type="ECO:0000259" key="8">
    <source>
        <dbReference type="Pfam" id="PF13861"/>
    </source>
</evidence>
<dbReference type="InterPro" id="IPR005648">
    <property type="entry name" value="FlgD"/>
</dbReference>
<proteinExistence type="inferred from homology"/>
<comment type="caution">
    <text evidence="9">The sequence shown here is derived from an EMBL/GenBank/DDBJ whole genome shotgun (WGS) entry which is preliminary data.</text>
</comment>
<keyword evidence="3 5" id="KW-1005">Bacterial flagellum biogenesis</keyword>
<feature type="region of interest" description="Disordered" evidence="6">
    <location>
        <begin position="1"/>
        <end position="32"/>
    </location>
</feature>
<evidence type="ECO:0000313" key="10">
    <source>
        <dbReference type="Proteomes" id="UP000541535"/>
    </source>
</evidence>
<dbReference type="GO" id="GO:0044781">
    <property type="term" value="P:bacterial-type flagellum organization"/>
    <property type="evidence" value="ECO:0007669"/>
    <property type="project" value="UniProtKB-UniRule"/>
</dbReference>
<evidence type="ECO:0000256" key="5">
    <source>
        <dbReference type="RuleBase" id="RU362076"/>
    </source>
</evidence>
<organism evidence="9 10">
    <name type="scientific">Pseudoduganella violacea</name>
    <dbReference type="NCBI Taxonomy" id="1715466"/>
    <lineage>
        <taxon>Bacteria</taxon>
        <taxon>Pseudomonadati</taxon>
        <taxon>Pseudomonadota</taxon>
        <taxon>Betaproteobacteria</taxon>
        <taxon>Burkholderiales</taxon>
        <taxon>Oxalobacteraceae</taxon>
        <taxon>Telluria group</taxon>
        <taxon>Pseudoduganella</taxon>
    </lineage>
</organism>
<evidence type="ECO:0000313" key="9">
    <source>
        <dbReference type="EMBL" id="MBB3117764.1"/>
    </source>
</evidence>
<evidence type="ECO:0000256" key="6">
    <source>
        <dbReference type="SAM" id="MobiDB-lite"/>
    </source>
</evidence>
<sequence>MAVDTSNTMQGGPSGTLMNAVNPKKATATDSTKADQDKFMTLLLTQLKNQDPLNPMDNAQITSQLAQLQTVSGVNKLNATLDSLRGDYKASASLAATNMINHGVLVPGSALQLAGGKAVFGIDMGTAADQVQIEIKDSSGKAIHVIDMKSVKAGTMPLVWDGTLADGKKAPDGAYRIAVTATTGGAKLKDAAALTFGTVASVSTGAAGIKLNIPNVGTLTMDDIKQVL</sequence>
<protein>
    <recommendedName>
        <fullName evidence="2 5">Basal-body rod modification protein FlgD</fullName>
    </recommendedName>
</protein>
<evidence type="ECO:0000259" key="7">
    <source>
        <dbReference type="Pfam" id="PF13860"/>
    </source>
</evidence>
<keyword evidence="9" id="KW-0966">Cell projection</keyword>
<name>A0A7W5B727_9BURK</name>
<dbReference type="Pfam" id="PF03963">
    <property type="entry name" value="FlgD"/>
    <property type="match status" value="1"/>
</dbReference>
<dbReference type="InterPro" id="IPR025963">
    <property type="entry name" value="FLgD_Tudor"/>
</dbReference>
<comment type="similarity">
    <text evidence="1 5">Belongs to the FlgD family.</text>
</comment>
<gene>
    <name evidence="9" type="ORF">FHS03_000790</name>
</gene>
<dbReference type="InterPro" id="IPR025965">
    <property type="entry name" value="FlgD/Vpr_Ig-like"/>
</dbReference>
<comment type="function">
    <text evidence="4 5">Required for flagellar hook formation. May act as a scaffolding protein.</text>
</comment>
<dbReference type="EMBL" id="JACHXD010000002">
    <property type="protein sequence ID" value="MBB3117764.1"/>
    <property type="molecule type" value="Genomic_DNA"/>
</dbReference>
<keyword evidence="9" id="KW-0969">Cilium</keyword>
<accession>A0A7W5B727</accession>
<dbReference type="Gene3D" id="2.30.30.910">
    <property type="match status" value="1"/>
</dbReference>
<dbReference type="Gene3D" id="2.60.40.4070">
    <property type="match status" value="1"/>
</dbReference>
<dbReference type="Pfam" id="PF13860">
    <property type="entry name" value="FlgD_ig"/>
    <property type="match status" value="1"/>
</dbReference>
<dbReference type="RefSeq" id="WP_229426056.1">
    <property type="nucleotide sequence ID" value="NZ_JACHXD010000002.1"/>
</dbReference>
<dbReference type="Proteomes" id="UP000541535">
    <property type="component" value="Unassembled WGS sequence"/>
</dbReference>
<feature type="domain" description="FlgD Tudor-like" evidence="8">
    <location>
        <begin position="92"/>
        <end position="225"/>
    </location>
</feature>
<keyword evidence="10" id="KW-1185">Reference proteome</keyword>
<feature type="domain" description="FlgD/Vpr Ig-like" evidence="7">
    <location>
        <begin position="110"/>
        <end position="185"/>
    </location>
</feature>